<dbReference type="InterPro" id="IPR025351">
    <property type="entry name" value="Pvc16_N"/>
</dbReference>
<gene>
    <name evidence="2" type="ORF">KSZ_56390</name>
</gene>
<dbReference type="EMBL" id="BNJJ01000018">
    <property type="protein sequence ID" value="GHO87633.1"/>
    <property type="molecule type" value="Genomic_DNA"/>
</dbReference>
<organism evidence="2 3">
    <name type="scientific">Dictyobacter formicarum</name>
    <dbReference type="NCBI Taxonomy" id="2778368"/>
    <lineage>
        <taxon>Bacteria</taxon>
        <taxon>Bacillati</taxon>
        <taxon>Chloroflexota</taxon>
        <taxon>Ktedonobacteria</taxon>
        <taxon>Ktedonobacterales</taxon>
        <taxon>Dictyobacteraceae</taxon>
        <taxon>Dictyobacter</taxon>
    </lineage>
</organism>
<dbReference type="Proteomes" id="UP000635565">
    <property type="component" value="Unassembled WGS sequence"/>
</dbReference>
<dbReference type="Pfam" id="PF14065">
    <property type="entry name" value="Pvc16_N"/>
    <property type="match status" value="1"/>
</dbReference>
<dbReference type="RefSeq" id="WP_201365174.1">
    <property type="nucleotide sequence ID" value="NZ_BNJJ01000018.1"/>
</dbReference>
<evidence type="ECO:0000313" key="2">
    <source>
        <dbReference type="EMBL" id="GHO87633.1"/>
    </source>
</evidence>
<protein>
    <recommendedName>
        <fullName evidence="1">Pvc16 N-terminal domain-containing protein</fullName>
    </recommendedName>
</protein>
<sequence>MATYRAIGATCEAIAQLLQQLWQRNPPDESHLQFAVYRTADFDQPMDVGISLFLYRVTVSNIQRTPPAKPGPQGYPRRSQLPLELHFLLIPWAKQSSLEQVILGWMLRTMEDYPILPSGLLNMAMPDVFDADETVEIVSGQLSNEEMFRIWNVLPSKYQISIPYTARILRIASETPLYENPPVQIRELVFDRLKEQ</sequence>
<evidence type="ECO:0000259" key="1">
    <source>
        <dbReference type="Pfam" id="PF14065"/>
    </source>
</evidence>
<accession>A0ABQ3VQG7</accession>
<proteinExistence type="predicted"/>
<comment type="caution">
    <text evidence="2">The sequence shown here is derived from an EMBL/GenBank/DDBJ whole genome shotgun (WGS) entry which is preliminary data.</text>
</comment>
<name>A0ABQ3VQG7_9CHLR</name>
<reference evidence="2 3" key="1">
    <citation type="journal article" date="2021" name="Int. J. Syst. Evol. Microbiol.">
        <title>Reticulibacter mediterranei gen. nov., sp. nov., within the new family Reticulibacteraceae fam. nov., and Ktedonospora formicarum gen. nov., sp. nov., Ktedonobacter robiniae sp. nov., Dictyobacter formicarum sp. nov. and Dictyobacter arantiisoli sp. nov., belonging to the class Ktedonobacteria.</title>
        <authorList>
            <person name="Yabe S."/>
            <person name="Zheng Y."/>
            <person name="Wang C.M."/>
            <person name="Sakai Y."/>
            <person name="Abe K."/>
            <person name="Yokota A."/>
            <person name="Donadio S."/>
            <person name="Cavaletti L."/>
            <person name="Monciardini P."/>
        </authorList>
    </citation>
    <scope>NUCLEOTIDE SEQUENCE [LARGE SCALE GENOMIC DNA]</scope>
    <source>
        <strain evidence="2 3">SOSP1-9</strain>
    </source>
</reference>
<keyword evidence="3" id="KW-1185">Reference proteome</keyword>
<feature type="domain" description="Pvc16 N-terminal" evidence="1">
    <location>
        <begin position="10"/>
        <end position="184"/>
    </location>
</feature>
<evidence type="ECO:0000313" key="3">
    <source>
        <dbReference type="Proteomes" id="UP000635565"/>
    </source>
</evidence>